<protein>
    <submittedName>
        <fullName evidence="2">Uncharacterized protein</fullName>
    </submittedName>
</protein>
<dbReference type="Proteomes" id="UP000245768">
    <property type="component" value="Unassembled WGS sequence"/>
</dbReference>
<feature type="region of interest" description="Disordered" evidence="1">
    <location>
        <begin position="1"/>
        <end position="21"/>
    </location>
</feature>
<proteinExistence type="predicted"/>
<evidence type="ECO:0000313" key="3">
    <source>
        <dbReference type="Proteomes" id="UP000245768"/>
    </source>
</evidence>
<dbReference type="RefSeq" id="XP_025374255.1">
    <property type="nucleotide sequence ID" value="XM_025518388.1"/>
</dbReference>
<organism evidence="2 3">
    <name type="scientific">Acaromyces ingoldii</name>
    <dbReference type="NCBI Taxonomy" id="215250"/>
    <lineage>
        <taxon>Eukaryota</taxon>
        <taxon>Fungi</taxon>
        <taxon>Dikarya</taxon>
        <taxon>Basidiomycota</taxon>
        <taxon>Ustilaginomycotina</taxon>
        <taxon>Exobasidiomycetes</taxon>
        <taxon>Exobasidiales</taxon>
        <taxon>Cryptobasidiaceae</taxon>
        <taxon>Acaromyces</taxon>
    </lineage>
</organism>
<accession>A0A316YC33</accession>
<dbReference type="AlphaFoldDB" id="A0A316YC33"/>
<dbReference type="InParanoid" id="A0A316YC33"/>
<feature type="region of interest" description="Disordered" evidence="1">
    <location>
        <begin position="358"/>
        <end position="377"/>
    </location>
</feature>
<evidence type="ECO:0000313" key="2">
    <source>
        <dbReference type="EMBL" id="PWN87057.1"/>
    </source>
</evidence>
<feature type="region of interest" description="Disordered" evidence="1">
    <location>
        <begin position="314"/>
        <end position="333"/>
    </location>
</feature>
<gene>
    <name evidence="2" type="ORF">FA10DRAFT_193230</name>
</gene>
<sequence>MRSRASNASAPGLTAPSALRRSSEPFSTARVLGALLDAKGVRQVNEAAVVTRVQGLVQLQDGATLLLVHVAGGSARGLCAMFDGENGSSVNKVAESQALTTSLDAARSLGGGAGGVSAVLDRAEVAQVKETVTTTGAALGGRAGGLSPVLHRAEVAQVQETVATSGTTLGSSTGVLGTVTDRAEIAEVQQAIAAGSTALGSRARRGSVVLHRTEVTQIQEAVVVVITIVASVESLVQSEDSPALLLGSRSTRALCSVLDGEDRGGVDEAANSEALVVGALDASTALCGGTRVLAPVLDGAKVAEVEETVASLNRSSFGHGDGQRREGKEGGVAAHSGGPVLVLAQQCNHDALAAHVLKERVKSGGGREDGNGRGRKR</sequence>
<evidence type="ECO:0000256" key="1">
    <source>
        <dbReference type="SAM" id="MobiDB-lite"/>
    </source>
</evidence>
<dbReference type="EMBL" id="KZ819641">
    <property type="protein sequence ID" value="PWN87057.1"/>
    <property type="molecule type" value="Genomic_DNA"/>
</dbReference>
<name>A0A316YC33_9BASI</name>
<dbReference type="GeneID" id="37040304"/>
<keyword evidence="3" id="KW-1185">Reference proteome</keyword>
<reference evidence="2 3" key="1">
    <citation type="journal article" date="2018" name="Mol. Biol. Evol.">
        <title>Broad Genomic Sampling Reveals a Smut Pathogenic Ancestry of the Fungal Clade Ustilaginomycotina.</title>
        <authorList>
            <person name="Kijpornyongpan T."/>
            <person name="Mondo S.J."/>
            <person name="Barry K."/>
            <person name="Sandor L."/>
            <person name="Lee J."/>
            <person name="Lipzen A."/>
            <person name="Pangilinan J."/>
            <person name="LaButti K."/>
            <person name="Hainaut M."/>
            <person name="Henrissat B."/>
            <person name="Grigoriev I.V."/>
            <person name="Spatafora J.W."/>
            <person name="Aime M.C."/>
        </authorList>
    </citation>
    <scope>NUCLEOTIDE SEQUENCE [LARGE SCALE GENOMIC DNA]</scope>
    <source>
        <strain evidence="2 3">MCA 4198</strain>
    </source>
</reference>